<sequence length="433" mass="48689">MIPLVIVEGFLGGAGPFVWGKFEQHLNNSCSETRPVFFASVGPVSSLHDRACELYYQLIGGTVDYGEQHSKTHRHGRYGYKHHNGLYPQWSRDNPLHFFGHSMGGPTIIKLQYLLKQGYFGGRDHPDMILSVTTISSPFRGTPIVYTLGEHIDAAPAVRPWSVGDFIAKAVHIIVYLKPILPESLDIWHSESRSLSFYEIPFSGFLRELRKSSWATSRDAAPFDVTFMAADEREAKMEGEPNPGTFYRSFAAFMTRKDAGRNTHTPAFKYSISVLPMYLMSRLIARFDLSSILPVPSFLQGRDLSGDNCIDCACADTKHSLNGYGPSVEQGLYTRRLAPLEIGGEYRANDGVVPVFSQWHPLPCNVTRCRHYPVDRHSKPSVPEPGVWQTQEVADATHTSVVPLWWSTPRQKLFWTEVGGWLRKIDGAEGLRK</sequence>
<dbReference type="STRING" id="47427.A0A2H3EBI7"/>
<dbReference type="GO" id="GO:0016787">
    <property type="term" value="F:hydrolase activity"/>
    <property type="evidence" value="ECO:0007669"/>
    <property type="project" value="UniProtKB-KW"/>
</dbReference>
<evidence type="ECO:0000256" key="2">
    <source>
        <dbReference type="ARBA" id="ARBA00022525"/>
    </source>
</evidence>
<accession>A0A2H3EBI7</accession>
<keyword evidence="8" id="KW-1185">Reference proteome</keyword>
<dbReference type="AlphaFoldDB" id="A0A2H3EBI7"/>
<name>A0A2H3EBI7_ARMGA</name>
<evidence type="ECO:0000256" key="1">
    <source>
        <dbReference type="ARBA" id="ARBA00004613"/>
    </source>
</evidence>
<keyword evidence="5" id="KW-0443">Lipid metabolism</keyword>
<evidence type="ECO:0000256" key="3">
    <source>
        <dbReference type="ARBA" id="ARBA00022729"/>
    </source>
</evidence>
<dbReference type="Proteomes" id="UP000217790">
    <property type="component" value="Unassembled WGS sequence"/>
</dbReference>
<dbReference type="PANTHER" id="PTHR34043:SF3">
    <property type="entry name" value="ALPHA_BETA-HYDROLASES SUPERFAMILY PROTEIN"/>
    <property type="match status" value="1"/>
</dbReference>
<dbReference type="InterPro" id="IPR029058">
    <property type="entry name" value="AB_hydrolase_fold"/>
</dbReference>
<dbReference type="EMBL" id="KZ293646">
    <property type="protein sequence ID" value="PBL00509.1"/>
    <property type="molecule type" value="Genomic_DNA"/>
</dbReference>
<reference evidence="8" key="1">
    <citation type="journal article" date="2017" name="Nat. Ecol. Evol.">
        <title>Genome expansion and lineage-specific genetic innovations in the forest pathogenic fungi Armillaria.</title>
        <authorList>
            <person name="Sipos G."/>
            <person name="Prasanna A.N."/>
            <person name="Walter M.C."/>
            <person name="O'Connor E."/>
            <person name="Balint B."/>
            <person name="Krizsan K."/>
            <person name="Kiss B."/>
            <person name="Hess J."/>
            <person name="Varga T."/>
            <person name="Slot J."/>
            <person name="Riley R."/>
            <person name="Boka B."/>
            <person name="Rigling D."/>
            <person name="Barry K."/>
            <person name="Lee J."/>
            <person name="Mihaltcheva S."/>
            <person name="LaButti K."/>
            <person name="Lipzen A."/>
            <person name="Waldron R."/>
            <person name="Moloney N.M."/>
            <person name="Sperisen C."/>
            <person name="Kredics L."/>
            <person name="Vagvoelgyi C."/>
            <person name="Patrignani A."/>
            <person name="Fitzpatrick D."/>
            <person name="Nagy I."/>
            <person name="Doyle S."/>
            <person name="Anderson J.B."/>
            <person name="Grigoriev I.V."/>
            <person name="Gueldener U."/>
            <person name="Muensterkoetter M."/>
            <person name="Nagy L.G."/>
        </authorList>
    </citation>
    <scope>NUCLEOTIDE SEQUENCE [LARGE SCALE GENOMIC DNA]</scope>
    <source>
        <strain evidence="8">Ar21-2</strain>
    </source>
</reference>
<keyword evidence="3" id="KW-0732">Signal</keyword>
<feature type="domain" description="Lipase-like C-terminal" evidence="6">
    <location>
        <begin position="32"/>
        <end position="143"/>
    </location>
</feature>
<protein>
    <submittedName>
        <fullName evidence="7">Alpha/beta-hydrolase</fullName>
    </submittedName>
</protein>
<evidence type="ECO:0000313" key="8">
    <source>
        <dbReference type="Proteomes" id="UP000217790"/>
    </source>
</evidence>
<dbReference type="InParanoid" id="A0A2H3EBI7"/>
<gene>
    <name evidence="7" type="ORF">ARMGADRAFT_1058557</name>
</gene>
<dbReference type="Pfam" id="PF24708">
    <property type="entry name" value="Lip_C"/>
    <property type="match status" value="1"/>
</dbReference>
<dbReference type="OMA" id="YRSYCAT"/>
<dbReference type="SUPFAM" id="SSF53474">
    <property type="entry name" value="alpha/beta-Hydrolases"/>
    <property type="match status" value="1"/>
</dbReference>
<evidence type="ECO:0000256" key="5">
    <source>
        <dbReference type="ARBA" id="ARBA00023098"/>
    </source>
</evidence>
<organism evidence="7 8">
    <name type="scientific">Armillaria gallica</name>
    <name type="common">Bulbous honey fungus</name>
    <name type="synonym">Armillaria bulbosa</name>
    <dbReference type="NCBI Taxonomy" id="47427"/>
    <lineage>
        <taxon>Eukaryota</taxon>
        <taxon>Fungi</taxon>
        <taxon>Dikarya</taxon>
        <taxon>Basidiomycota</taxon>
        <taxon>Agaricomycotina</taxon>
        <taxon>Agaricomycetes</taxon>
        <taxon>Agaricomycetidae</taxon>
        <taxon>Agaricales</taxon>
        <taxon>Marasmiineae</taxon>
        <taxon>Physalacriaceae</taxon>
        <taxon>Armillaria</taxon>
    </lineage>
</organism>
<keyword evidence="4 7" id="KW-0378">Hydrolase</keyword>
<dbReference type="InterPro" id="IPR056304">
    <property type="entry name" value="Lip-like_C"/>
</dbReference>
<dbReference type="Gene3D" id="3.40.50.1820">
    <property type="entry name" value="alpha/beta hydrolase"/>
    <property type="match status" value="1"/>
</dbReference>
<proteinExistence type="predicted"/>
<evidence type="ECO:0000256" key="4">
    <source>
        <dbReference type="ARBA" id="ARBA00022801"/>
    </source>
</evidence>
<keyword evidence="2" id="KW-0964">Secreted</keyword>
<evidence type="ECO:0000259" key="6">
    <source>
        <dbReference type="Pfam" id="PF24708"/>
    </source>
</evidence>
<dbReference type="GO" id="GO:0006629">
    <property type="term" value="P:lipid metabolic process"/>
    <property type="evidence" value="ECO:0007669"/>
    <property type="project" value="UniProtKB-KW"/>
</dbReference>
<dbReference type="PANTHER" id="PTHR34043">
    <property type="entry name" value="ALPHA/BETA-HYDROLASES SUPERFAMILY PROTEIN"/>
    <property type="match status" value="1"/>
</dbReference>
<dbReference type="OrthoDB" id="206848at2759"/>
<comment type="subcellular location">
    <subcellularLocation>
        <location evidence="1">Secreted</location>
    </subcellularLocation>
</comment>
<evidence type="ECO:0000313" key="7">
    <source>
        <dbReference type="EMBL" id="PBL00509.1"/>
    </source>
</evidence>
<dbReference type="GO" id="GO:0005576">
    <property type="term" value="C:extracellular region"/>
    <property type="evidence" value="ECO:0007669"/>
    <property type="project" value="UniProtKB-SubCell"/>
</dbReference>